<protein>
    <submittedName>
        <fullName evidence="1">Uncharacterized protein</fullName>
    </submittedName>
</protein>
<comment type="caution">
    <text evidence="1">The sequence shown here is derived from an EMBL/GenBank/DDBJ whole genome shotgun (WGS) entry which is preliminary data.</text>
</comment>
<organism evidence="1">
    <name type="scientific">marine sediment metagenome</name>
    <dbReference type="NCBI Taxonomy" id="412755"/>
    <lineage>
        <taxon>unclassified sequences</taxon>
        <taxon>metagenomes</taxon>
        <taxon>ecological metagenomes</taxon>
    </lineage>
</organism>
<dbReference type="EMBL" id="BARU01035245">
    <property type="protein sequence ID" value="GAH72846.1"/>
    <property type="molecule type" value="Genomic_DNA"/>
</dbReference>
<evidence type="ECO:0000313" key="1">
    <source>
        <dbReference type="EMBL" id="GAH72846.1"/>
    </source>
</evidence>
<gene>
    <name evidence="1" type="ORF">S03H2_55199</name>
</gene>
<name>X1HRQ1_9ZZZZ</name>
<accession>X1HRQ1</accession>
<dbReference type="AlphaFoldDB" id="X1HRQ1"/>
<sequence>MSKKKEKIFEDELEDLLDQTFENQDMIHHKCQIRDDPAKKQAEWKKKYDR</sequence>
<proteinExistence type="predicted"/>
<reference evidence="1" key="1">
    <citation type="journal article" date="2014" name="Front. Microbiol.">
        <title>High frequency of phylogenetically diverse reductive dehalogenase-homologous genes in deep subseafloor sedimentary metagenomes.</title>
        <authorList>
            <person name="Kawai M."/>
            <person name="Futagami T."/>
            <person name="Toyoda A."/>
            <person name="Takaki Y."/>
            <person name="Nishi S."/>
            <person name="Hori S."/>
            <person name="Arai W."/>
            <person name="Tsubouchi T."/>
            <person name="Morono Y."/>
            <person name="Uchiyama I."/>
            <person name="Ito T."/>
            <person name="Fujiyama A."/>
            <person name="Inagaki F."/>
            <person name="Takami H."/>
        </authorList>
    </citation>
    <scope>NUCLEOTIDE SEQUENCE</scope>
    <source>
        <strain evidence="1">Expedition CK06-06</strain>
    </source>
</reference>